<dbReference type="Proteomes" id="UP000799440">
    <property type="component" value="Unassembled WGS sequence"/>
</dbReference>
<evidence type="ECO:0000313" key="2">
    <source>
        <dbReference type="Proteomes" id="UP000799440"/>
    </source>
</evidence>
<proteinExistence type="predicted"/>
<sequence>MPTAEGSARHYNWVSNDPKNWKIRFDLQALNEAMTAGFGQDFAADKPVPTLRTLAQAGVMLRFYLPDPSTVKSTHDIQAHVRDGSPTLQAFDESLAKLGLSMDESTFRKMEHVLRAKVNELCDNLEKLRAVGLEHCYEDLALAGWVEVEHEDEYEMVPDAEEEDELVREMVQLVRFNMRRASRPPPK</sequence>
<reference evidence="1" key="1">
    <citation type="journal article" date="2020" name="Stud. Mycol.">
        <title>101 Dothideomycetes genomes: a test case for predicting lifestyles and emergence of pathogens.</title>
        <authorList>
            <person name="Haridas S."/>
            <person name="Albert R."/>
            <person name="Binder M."/>
            <person name="Bloem J."/>
            <person name="Labutti K."/>
            <person name="Salamov A."/>
            <person name="Andreopoulos B."/>
            <person name="Baker S."/>
            <person name="Barry K."/>
            <person name="Bills G."/>
            <person name="Bluhm B."/>
            <person name="Cannon C."/>
            <person name="Castanera R."/>
            <person name="Culley D."/>
            <person name="Daum C."/>
            <person name="Ezra D."/>
            <person name="Gonzalez J."/>
            <person name="Henrissat B."/>
            <person name="Kuo A."/>
            <person name="Liang C."/>
            <person name="Lipzen A."/>
            <person name="Lutzoni F."/>
            <person name="Magnuson J."/>
            <person name="Mondo S."/>
            <person name="Nolan M."/>
            <person name="Ohm R."/>
            <person name="Pangilinan J."/>
            <person name="Park H.-J."/>
            <person name="Ramirez L."/>
            <person name="Alfaro M."/>
            <person name="Sun H."/>
            <person name="Tritt A."/>
            <person name="Yoshinaga Y."/>
            <person name="Zwiers L.-H."/>
            <person name="Turgeon B."/>
            <person name="Goodwin S."/>
            <person name="Spatafora J."/>
            <person name="Crous P."/>
            <person name="Grigoriev I."/>
        </authorList>
    </citation>
    <scope>NUCLEOTIDE SEQUENCE</scope>
    <source>
        <strain evidence="1">CBS 119925</strain>
    </source>
</reference>
<keyword evidence="2" id="KW-1185">Reference proteome</keyword>
<gene>
    <name evidence="1" type="ORF">M011DRAFT_286378</name>
</gene>
<dbReference type="EMBL" id="MU006565">
    <property type="protein sequence ID" value="KAF2750020.1"/>
    <property type="molecule type" value="Genomic_DNA"/>
</dbReference>
<organism evidence="1 2">
    <name type="scientific">Sporormia fimetaria CBS 119925</name>
    <dbReference type="NCBI Taxonomy" id="1340428"/>
    <lineage>
        <taxon>Eukaryota</taxon>
        <taxon>Fungi</taxon>
        <taxon>Dikarya</taxon>
        <taxon>Ascomycota</taxon>
        <taxon>Pezizomycotina</taxon>
        <taxon>Dothideomycetes</taxon>
        <taxon>Pleosporomycetidae</taxon>
        <taxon>Pleosporales</taxon>
        <taxon>Sporormiaceae</taxon>
        <taxon>Sporormia</taxon>
    </lineage>
</organism>
<dbReference type="AlphaFoldDB" id="A0A6A6VKE7"/>
<name>A0A6A6VKE7_9PLEO</name>
<accession>A0A6A6VKE7</accession>
<protein>
    <submittedName>
        <fullName evidence="1">Uncharacterized protein</fullName>
    </submittedName>
</protein>
<evidence type="ECO:0000313" key="1">
    <source>
        <dbReference type="EMBL" id="KAF2750020.1"/>
    </source>
</evidence>